<evidence type="ECO:0000313" key="6">
    <source>
        <dbReference type="Proteomes" id="UP000757232"/>
    </source>
</evidence>
<dbReference type="OrthoDB" id="417877at2759"/>
<dbReference type="AlphaFoldDB" id="A0A9Q5N7V6"/>
<evidence type="ECO:0000256" key="2">
    <source>
        <dbReference type="ARBA" id="ARBA00022827"/>
    </source>
</evidence>
<gene>
    <name evidence="5" type="ORF">A7U60_g8705</name>
</gene>
<evidence type="ECO:0000256" key="3">
    <source>
        <dbReference type="ARBA" id="ARBA00023002"/>
    </source>
</evidence>
<accession>A0A9Q5N7V6</accession>
<evidence type="ECO:0000259" key="4">
    <source>
        <dbReference type="Pfam" id="PF01494"/>
    </source>
</evidence>
<name>A0A9Q5N7V6_SANBA</name>
<keyword evidence="1" id="KW-0285">Flavoprotein</keyword>
<organism evidence="5 6">
    <name type="scientific">Sanghuangporus baumii</name>
    <name type="common">Phellinus baumii</name>
    <dbReference type="NCBI Taxonomy" id="108892"/>
    <lineage>
        <taxon>Eukaryota</taxon>
        <taxon>Fungi</taxon>
        <taxon>Dikarya</taxon>
        <taxon>Basidiomycota</taxon>
        <taxon>Agaricomycotina</taxon>
        <taxon>Agaricomycetes</taxon>
        <taxon>Hymenochaetales</taxon>
        <taxon>Hymenochaetaceae</taxon>
        <taxon>Sanghuangporus</taxon>
    </lineage>
</organism>
<evidence type="ECO:0000256" key="1">
    <source>
        <dbReference type="ARBA" id="ARBA00022630"/>
    </source>
</evidence>
<dbReference type="InterPro" id="IPR051104">
    <property type="entry name" value="FAD_monoxygenase"/>
</dbReference>
<dbReference type="InterPro" id="IPR002938">
    <property type="entry name" value="FAD-bd"/>
</dbReference>
<dbReference type="Proteomes" id="UP000757232">
    <property type="component" value="Unassembled WGS sequence"/>
</dbReference>
<dbReference type="PRINTS" id="PR00420">
    <property type="entry name" value="RNGMNOXGNASE"/>
</dbReference>
<sequence>MDKPSCWAIHSKKELPIYTHNRVAIIGDAVHAVSPHQGAGAGTAIEDGYILDALLAHSRTTLSTLPVAFKAYESICLRHANQFQASETDVGDDNLKLVAFGETFLGNNRWAWETVADDNLVETTSLLKAGTPFETQ</sequence>
<dbReference type="GO" id="GO:0016491">
    <property type="term" value="F:oxidoreductase activity"/>
    <property type="evidence" value="ECO:0007669"/>
    <property type="project" value="UniProtKB-KW"/>
</dbReference>
<reference evidence="5" key="1">
    <citation type="submission" date="2016-06" db="EMBL/GenBank/DDBJ databases">
        <title>Draft Genome sequence of the fungus Inonotus baumii.</title>
        <authorList>
            <person name="Zhu H."/>
            <person name="Lin W."/>
        </authorList>
    </citation>
    <scope>NUCLEOTIDE SEQUENCE</scope>
    <source>
        <strain evidence="5">821</strain>
    </source>
</reference>
<dbReference type="GO" id="GO:0044550">
    <property type="term" value="P:secondary metabolite biosynthetic process"/>
    <property type="evidence" value="ECO:0007669"/>
    <property type="project" value="TreeGrafter"/>
</dbReference>
<dbReference type="PANTHER" id="PTHR46720">
    <property type="entry name" value="HYDROXYLASE, PUTATIVE (AFU_ORTHOLOGUE AFUA_3G01460)-RELATED"/>
    <property type="match status" value="1"/>
</dbReference>
<keyword evidence="3" id="KW-0560">Oxidoreductase</keyword>
<evidence type="ECO:0000313" key="5">
    <source>
        <dbReference type="EMBL" id="OCB84034.1"/>
    </source>
</evidence>
<dbReference type="PANTHER" id="PTHR46720:SF3">
    <property type="entry name" value="FAD-BINDING DOMAIN-CONTAINING PROTEIN-RELATED"/>
    <property type="match status" value="1"/>
</dbReference>
<protein>
    <submittedName>
        <fullName evidence="5">FAD/NAD-P-binding domain-containing protein</fullName>
    </submittedName>
</protein>
<feature type="domain" description="FAD-binding" evidence="4">
    <location>
        <begin position="18"/>
        <end position="82"/>
    </location>
</feature>
<keyword evidence="6" id="KW-1185">Reference proteome</keyword>
<dbReference type="EMBL" id="LNZH02000216">
    <property type="protein sequence ID" value="OCB84034.1"/>
    <property type="molecule type" value="Genomic_DNA"/>
</dbReference>
<proteinExistence type="predicted"/>
<dbReference type="GO" id="GO:0071949">
    <property type="term" value="F:FAD binding"/>
    <property type="evidence" value="ECO:0007669"/>
    <property type="project" value="InterPro"/>
</dbReference>
<keyword evidence="2" id="KW-0274">FAD</keyword>
<comment type="caution">
    <text evidence="5">The sequence shown here is derived from an EMBL/GenBank/DDBJ whole genome shotgun (WGS) entry which is preliminary data.</text>
</comment>
<dbReference type="SUPFAM" id="SSF51905">
    <property type="entry name" value="FAD/NAD(P)-binding domain"/>
    <property type="match status" value="1"/>
</dbReference>
<dbReference type="InterPro" id="IPR036188">
    <property type="entry name" value="FAD/NAD-bd_sf"/>
</dbReference>
<dbReference type="Gene3D" id="3.50.50.60">
    <property type="entry name" value="FAD/NAD(P)-binding domain"/>
    <property type="match status" value="1"/>
</dbReference>
<dbReference type="Pfam" id="PF01494">
    <property type="entry name" value="FAD_binding_3"/>
    <property type="match status" value="1"/>
</dbReference>